<comment type="similarity">
    <text evidence="2 12">Belongs to the PAM17 family.</text>
</comment>
<proteinExistence type="inferred from homology"/>
<evidence type="ECO:0000256" key="4">
    <source>
        <dbReference type="ARBA" id="ARBA00022692"/>
    </source>
</evidence>
<keyword evidence="3 12" id="KW-0813">Transport</keyword>
<evidence type="ECO:0000256" key="8">
    <source>
        <dbReference type="ARBA" id="ARBA00022989"/>
    </source>
</evidence>
<dbReference type="PANTHER" id="PTHR28021:SF1">
    <property type="entry name" value="PRESEQUENCE TRANSLOCATED-ASSOCIATED MOTOR SUBUNIT PAM17, MITOCHONDRIAL"/>
    <property type="match status" value="1"/>
</dbReference>
<protein>
    <recommendedName>
        <fullName evidence="12">Presequence translocated-associated motor subunit PAM17</fullName>
    </recommendedName>
</protein>
<keyword evidence="6 12" id="KW-0653">Protein transport</keyword>
<evidence type="ECO:0000256" key="10">
    <source>
        <dbReference type="ARBA" id="ARBA00023128"/>
    </source>
</evidence>
<keyword evidence="8 12" id="KW-1133">Transmembrane helix</keyword>
<evidence type="ECO:0000256" key="12">
    <source>
        <dbReference type="RuleBase" id="RU367146"/>
    </source>
</evidence>
<sequence length="211" mass="24077">MLQSPGLKTTPDFIPPRRLISTSKSRNIAGSIDIITLGASYSIETSFFSNLNRTHHIVERKSMDWNSYFALRGTRRLYERVCMVPSTALGILGGGYYFVHQDFDPTMSIFGMDQVLVYGMGTIALALLGLALGPVVGNVIFRSVHSNARPLLDKMDREFFKRIVLNRANPTGNPLAHPIPDFYGEKIKSVHDYRSWLRKQREYHRKVMYYV</sequence>
<comment type="subunit">
    <text evidence="12">Component of the PAM complex.</text>
</comment>
<organism evidence="13 14">
    <name type="scientific">Linnemannia gamsii</name>
    <dbReference type="NCBI Taxonomy" id="64522"/>
    <lineage>
        <taxon>Eukaryota</taxon>
        <taxon>Fungi</taxon>
        <taxon>Fungi incertae sedis</taxon>
        <taxon>Mucoromycota</taxon>
        <taxon>Mortierellomycotina</taxon>
        <taxon>Mortierellomycetes</taxon>
        <taxon>Mortierellales</taxon>
        <taxon>Mortierellaceae</taxon>
        <taxon>Linnemannia</taxon>
    </lineage>
</organism>
<keyword evidence="14" id="KW-1185">Reference proteome</keyword>
<evidence type="ECO:0000256" key="3">
    <source>
        <dbReference type="ARBA" id="ARBA00022448"/>
    </source>
</evidence>
<reference evidence="13 14" key="1">
    <citation type="journal article" date="2020" name="Fungal Divers.">
        <title>Resolving the Mortierellaceae phylogeny through synthesis of multi-gene phylogenetics and phylogenomics.</title>
        <authorList>
            <person name="Vandepol N."/>
            <person name="Liber J."/>
            <person name="Desiro A."/>
            <person name="Na H."/>
            <person name="Kennedy M."/>
            <person name="Barry K."/>
            <person name="Grigoriev I.V."/>
            <person name="Miller A.N."/>
            <person name="O'Donnell K."/>
            <person name="Stajich J.E."/>
            <person name="Bonito G."/>
        </authorList>
    </citation>
    <scope>NUCLEOTIDE SEQUENCE [LARGE SCALE GENOMIC DNA]</scope>
    <source>
        <strain evidence="13 14">AD045</strain>
    </source>
</reference>
<evidence type="ECO:0000313" key="14">
    <source>
        <dbReference type="Proteomes" id="UP001194696"/>
    </source>
</evidence>
<evidence type="ECO:0000313" key="13">
    <source>
        <dbReference type="EMBL" id="KAG0282368.1"/>
    </source>
</evidence>
<feature type="transmembrane region" description="Helical" evidence="12">
    <location>
        <begin position="81"/>
        <end position="99"/>
    </location>
</feature>
<feature type="transmembrane region" description="Helical" evidence="12">
    <location>
        <begin position="119"/>
        <end position="141"/>
    </location>
</feature>
<gene>
    <name evidence="13" type="primary">PAM17_1</name>
    <name evidence="13" type="ORF">BGZ96_000546</name>
</gene>
<evidence type="ECO:0000256" key="11">
    <source>
        <dbReference type="ARBA" id="ARBA00023136"/>
    </source>
</evidence>
<dbReference type="Pfam" id="PF08566">
    <property type="entry name" value="Pam17"/>
    <property type="match status" value="1"/>
</dbReference>
<name>A0ABQ7JPY8_9FUNG</name>
<comment type="function">
    <text evidence="12">Component of the PAM complex, a complex required for the translocation of transit peptide-containing proteins from the inner membrane into the mitochondrial matrix in an ATP-dependent manner.</text>
</comment>
<dbReference type="PANTHER" id="PTHR28021">
    <property type="entry name" value="PRESEQUENCE TRANSLOCATED-ASSOCIATED MOTOR SUBUNIT PAM17, MITOCHONDRIAL"/>
    <property type="match status" value="1"/>
</dbReference>
<keyword evidence="7" id="KW-0809">Transit peptide</keyword>
<evidence type="ECO:0000256" key="9">
    <source>
        <dbReference type="ARBA" id="ARBA00023010"/>
    </source>
</evidence>
<evidence type="ECO:0000256" key="6">
    <source>
        <dbReference type="ARBA" id="ARBA00022927"/>
    </source>
</evidence>
<dbReference type="InterPro" id="IPR013875">
    <property type="entry name" value="Pam17"/>
</dbReference>
<keyword evidence="4 12" id="KW-0812">Transmembrane</keyword>
<evidence type="ECO:0000256" key="7">
    <source>
        <dbReference type="ARBA" id="ARBA00022946"/>
    </source>
</evidence>
<keyword evidence="10 12" id="KW-0496">Mitochondrion</keyword>
<evidence type="ECO:0000256" key="1">
    <source>
        <dbReference type="ARBA" id="ARBA00004448"/>
    </source>
</evidence>
<keyword evidence="9 12" id="KW-0811">Translocation</keyword>
<keyword evidence="5 12" id="KW-0999">Mitochondrion inner membrane</keyword>
<evidence type="ECO:0000256" key="2">
    <source>
        <dbReference type="ARBA" id="ARBA00006837"/>
    </source>
</evidence>
<evidence type="ECO:0000256" key="5">
    <source>
        <dbReference type="ARBA" id="ARBA00022792"/>
    </source>
</evidence>
<comment type="subcellular location">
    <subcellularLocation>
        <location evidence="1 12">Mitochondrion inner membrane</location>
        <topology evidence="1 12">Multi-pass membrane protein</topology>
    </subcellularLocation>
</comment>
<dbReference type="EMBL" id="JAAAIM010001078">
    <property type="protein sequence ID" value="KAG0282368.1"/>
    <property type="molecule type" value="Genomic_DNA"/>
</dbReference>
<dbReference type="Proteomes" id="UP001194696">
    <property type="component" value="Unassembled WGS sequence"/>
</dbReference>
<comment type="caution">
    <text evidence="13">The sequence shown here is derived from an EMBL/GenBank/DDBJ whole genome shotgun (WGS) entry which is preliminary data.</text>
</comment>
<keyword evidence="11 12" id="KW-0472">Membrane</keyword>
<accession>A0ABQ7JPY8</accession>